<dbReference type="Pfam" id="PF02779">
    <property type="entry name" value="Transket_pyr"/>
    <property type="match status" value="1"/>
</dbReference>
<dbReference type="SUPFAM" id="SSF52518">
    <property type="entry name" value="Thiamin diphosphate-binding fold (THDP-binding)"/>
    <property type="match status" value="1"/>
</dbReference>
<dbReference type="SMART" id="SM00861">
    <property type="entry name" value="Transket_pyr"/>
    <property type="match status" value="1"/>
</dbReference>
<dbReference type="InterPro" id="IPR033248">
    <property type="entry name" value="Transketolase_C"/>
</dbReference>
<reference evidence="2 3" key="1">
    <citation type="journal article" date="2016" name="Nat. Commun.">
        <title>Thousands of microbial genomes shed light on interconnected biogeochemical processes in an aquifer system.</title>
        <authorList>
            <person name="Anantharaman K."/>
            <person name="Brown C.T."/>
            <person name="Hug L.A."/>
            <person name="Sharon I."/>
            <person name="Castelle C.J."/>
            <person name="Probst A.J."/>
            <person name="Thomas B.C."/>
            <person name="Singh A."/>
            <person name="Wilkins M.J."/>
            <person name="Karaoz U."/>
            <person name="Brodie E.L."/>
            <person name="Williams K.H."/>
            <person name="Hubbard S.S."/>
            <person name="Banfield J.F."/>
        </authorList>
    </citation>
    <scope>NUCLEOTIDE SEQUENCE [LARGE SCALE GENOMIC DNA]</scope>
</reference>
<dbReference type="Proteomes" id="UP000176609">
    <property type="component" value="Unassembled WGS sequence"/>
</dbReference>
<dbReference type="AlphaFoldDB" id="A0A1F6AR26"/>
<evidence type="ECO:0000313" key="2">
    <source>
        <dbReference type="EMBL" id="OGG26727.1"/>
    </source>
</evidence>
<protein>
    <recommendedName>
        <fullName evidence="1">Transketolase-like pyrimidine-binding domain-containing protein</fullName>
    </recommendedName>
</protein>
<dbReference type="PANTHER" id="PTHR43825:SF5">
    <property type="entry name" value="HYPOTHETICAL TRANSKETOLASE FAMILY PROTEIN"/>
    <property type="match status" value="1"/>
</dbReference>
<dbReference type="InterPro" id="IPR051157">
    <property type="entry name" value="PDH/Transketolase"/>
</dbReference>
<proteinExistence type="predicted"/>
<sequence>MKQQLARSLKRLAMKDRKIIFITGDLGFNAFEELQKTMQDRFINAGVAEHNMITLAAGLAYMGFKPWIYSIAPFITIKVLEEIRNDVSLTKSDIKIIGLGAGFDYGIAGPTHHAIQDVGAVLSLPNMKVYAPGFIEDVDTVIDKIYRYKGPVYLRLSKEEKAKLKVPQYAPLRRINRGAKVTVVALGNIIQEVIKASFLLKDNLRSIDIWIVSELPLKFEQKLIDSIKRTRKLIVVEEHVSTGGLGAYLSSYLMKNYPMVVKQFTHKCVQGYKSRNYGDRQFHLRENDLDAESIFSTLKTFTS</sequence>
<dbReference type="Pfam" id="PF02780">
    <property type="entry name" value="Transketolase_C"/>
    <property type="match status" value="1"/>
</dbReference>
<dbReference type="CDD" id="cd07033">
    <property type="entry name" value="TPP_PYR_DXS_TK_like"/>
    <property type="match status" value="1"/>
</dbReference>
<organism evidence="2 3">
    <name type="scientific">Candidatus Gottesmanbacteria bacterium RIFCSPLOWO2_01_FULL_39_12b</name>
    <dbReference type="NCBI Taxonomy" id="1798388"/>
    <lineage>
        <taxon>Bacteria</taxon>
        <taxon>Candidatus Gottesmaniibacteriota</taxon>
    </lineage>
</organism>
<dbReference type="InterPro" id="IPR009014">
    <property type="entry name" value="Transketo_C/PFOR_II"/>
</dbReference>
<dbReference type="Gene3D" id="3.40.50.970">
    <property type="match status" value="1"/>
</dbReference>
<name>A0A1F6AR26_9BACT</name>
<dbReference type="Gene3D" id="3.40.50.920">
    <property type="match status" value="1"/>
</dbReference>
<evidence type="ECO:0000259" key="1">
    <source>
        <dbReference type="SMART" id="SM00861"/>
    </source>
</evidence>
<gene>
    <name evidence="2" type="ORF">A2960_00965</name>
</gene>
<dbReference type="SUPFAM" id="SSF52922">
    <property type="entry name" value="TK C-terminal domain-like"/>
    <property type="match status" value="1"/>
</dbReference>
<comment type="caution">
    <text evidence="2">The sequence shown here is derived from an EMBL/GenBank/DDBJ whole genome shotgun (WGS) entry which is preliminary data.</text>
</comment>
<dbReference type="InterPro" id="IPR029061">
    <property type="entry name" value="THDP-binding"/>
</dbReference>
<feature type="domain" description="Transketolase-like pyrimidine-binding" evidence="1">
    <location>
        <begin position="1"/>
        <end position="162"/>
    </location>
</feature>
<evidence type="ECO:0000313" key="3">
    <source>
        <dbReference type="Proteomes" id="UP000176609"/>
    </source>
</evidence>
<dbReference type="PANTHER" id="PTHR43825">
    <property type="entry name" value="PYRUVATE DEHYDROGENASE E1 COMPONENT"/>
    <property type="match status" value="1"/>
</dbReference>
<dbReference type="InterPro" id="IPR005475">
    <property type="entry name" value="Transketolase-like_Pyr-bd"/>
</dbReference>
<dbReference type="EMBL" id="MFJR01000007">
    <property type="protein sequence ID" value="OGG26727.1"/>
    <property type="molecule type" value="Genomic_DNA"/>
</dbReference>
<accession>A0A1F6AR26</accession>